<dbReference type="Gene3D" id="1.20.920.20">
    <property type="match status" value="1"/>
</dbReference>
<keyword evidence="6" id="KW-0175">Coiled coil</keyword>
<dbReference type="SUPFAM" id="SSF48403">
    <property type="entry name" value="Ankyrin repeat"/>
    <property type="match status" value="1"/>
</dbReference>
<evidence type="ECO:0000256" key="5">
    <source>
        <dbReference type="PROSITE-ProRule" id="PRU00023"/>
    </source>
</evidence>
<dbReference type="Proteomes" id="UP001146120">
    <property type="component" value="Unassembled WGS sequence"/>
</dbReference>
<feature type="compositionally biased region" description="Basic and acidic residues" evidence="7">
    <location>
        <begin position="1229"/>
        <end position="1240"/>
    </location>
</feature>
<keyword evidence="2" id="KW-0963">Cytoplasm</keyword>
<evidence type="ECO:0000256" key="3">
    <source>
        <dbReference type="ARBA" id="ARBA00022737"/>
    </source>
</evidence>
<dbReference type="Pfam" id="PF00536">
    <property type="entry name" value="SAM_1"/>
    <property type="match status" value="1"/>
</dbReference>
<feature type="compositionally biased region" description="Low complexity" evidence="7">
    <location>
        <begin position="1247"/>
        <end position="1261"/>
    </location>
</feature>
<dbReference type="GO" id="GO:0048678">
    <property type="term" value="P:response to axon injury"/>
    <property type="evidence" value="ECO:0007669"/>
    <property type="project" value="InterPro"/>
</dbReference>
<feature type="region of interest" description="Disordered" evidence="7">
    <location>
        <begin position="1468"/>
        <end position="1492"/>
    </location>
</feature>
<dbReference type="InterPro" id="IPR024743">
    <property type="entry name" value="Dynein_HC_stalk"/>
</dbReference>
<evidence type="ECO:0000256" key="2">
    <source>
        <dbReference type="ARBA" id="ARBA00022490"/>
    </source>
</evidence>
<organism evidence="9 10">
    <name type="scientific">Lagenidium giganteum</name>
    <dbReference type="NCBI Taxonomy" id="4803"/>
    <lineage>
        <taxon>Eukaryota</taxon>
        <taxon>Sar</taxon>
        <taxon>Stramenopiles</taxon>
        <taxon>Oomycota</taxon>
        <taxon>Peronosporomycetes</taxon>
        <taxon>Pythiales</taxon>
        <taxon>Pythiaceae</taxon>
    </lineage>
</organism>
<evidence type="ECO:0000313" key="9">
    <source>
        <dbReference type="EMBL" id="DBA00709.1"/>
    </source>
</evidence>
<dbReference type="InterPro" id="IPR000048">
    <property type="entry name" value="IQ_motif_EF-hand-BS"/>
</dbReference>
<dbReference type="InterPro" id="IPR001660">
    <property type="entry name" value="SAM"/>
</dbReference>
<dbReference type="GO" id="GO:0035591">
    <property type="term" value="F:signaling adaptor activity"/>
    <property type="evidence" value="ECO:0007669"/>
    <property type="project" value="InterPro"/>
</dbReference>
<feature type="compositionally biased region" description="Polar residues" evidence="7">
    <location>
        <begin position="444"/>
        <end position="463"/>
    </location>
</feature>
<feature type="non-terminal residue" evidence="9">
    <location>
        <position position="1"/>
    </location>
</feature>
<reference evidence="9" key="2">
    <citation type="journal article" date="2023" name="Microbiol Resour">
        <title>Decontamination and Annotation of the Draft Genome Sequence of the Oomycete Lagenidium giganteum ARSEF 373.</title>
        <authorList>
            <person name="Morgan W.R."/>
            <person name="Tartar A."/>
        </authorList>
    </citation>
    <scope>NUCLEOTIDE SEQUENCE</scope>
    <source>
        <strain evidence="9">ARSEF 373</strain>
    </source>
</reference>
<feature type="domain" description="SAM" evidence="8">
    <location>
        <begin position="2114"/>
        <end position="2178"/>
    </location>
</feature>
<evidence type="ECO:0000256" key="4">
    <source>
        <dbReference type="ARBA" id="ARBA00022801"/>
    </source>
</evidence>
<reference evidence="9" key="1">
    <citation type="submission" date="2022-11" db="EMBL/GenBank/DDBJ databases">
        <authorList>
            <person name="Morgan W.R."/>
            <person name="Tartar A."/>
        </authorList>
    </citation>
    <scope>NUCLEOTIDE SEQUENCE</scope>
    <source>
        <strain evidence="9">ARSEF 373</strain>
    </source>
</reference>
<dbReference type="PROSITE" id="PS50096">
    <property type="entry name" value="IQ"/>
    <property type="match status" value="5"/>
</dbReference>
<dbReference type="Pfam" id="PF12777">
    <property type="entry name" value="MT"/>
    <property type="match status" value="1"/>
</dbReference>
<dbReference type="Gene3D" id="1.10.150.50">
    <property type="entry name" value="Transcription Factor, Ets-1"/>
    <property type="match status" value="1"/>
</dbReference>
<dbReference type="SUPFAM" id="SSF53474">
    <property type="entry name" value="alpha/beta-Hydrolases"/>
    <property type="match status" value="1"/>
</dbReference>
<dbReference type="SMART" id="SM00015">
    <property type="entry name" value="IQ"/>
    <property type="match status" value="5"/>
</dbReference>
<dbReference type="PANTHER" id="PTHR22998">
    <property type="entry name" value="SARM1"/>
    <property type="match status" value="1"/>
</dbReference>
<feature type="region of interest" description="Disordered" evidence="7">
    <location>
        <begin position="1165"/>
        <end position="1189"/>
    </location>
</feature>
<dbReference type="InterPro" id="IPR029058">
    <property type="entry name" value="AB_hydrolase_fold"/>
</dbReference>
<dbReference type="InterPro" id="IPR039184">
    <property type="entry name" value="SARM1"/>
</dbReference>
<evidence type="ECO:0000259" key="8">
    <source>
        <dbReference type="PROSITE" id="PS50105"/>
    </source>
</evidence>
<dbReference type="PROSITE" id="PS50088">
    <property type="entry name" value="ANK_REPEAT"/>
    <property type="match status" value="2"/>
</dbReference>
<feature type="region of interest" description="Disordered" evidence="7">
    <location>
        <begin position="1229"/>
        <end position="1347"/>
    </location>
</feature>
<proteinExistence type="predicted"/>
<feature type="region of interest" description="Disordered" evidence="7">
    <location>
        <begin position="555"/>
        <end position="601"/>
    </location>
</feature>
<keyword evidence="3" id="KW-0677">Repeat</keyword>
<accession>A0AAV2Z588</accession>
<keyword evidence="4" id="KW-0378">Hydrolase</keyword>
<dbReference type="GO" id="GO:0034128">
    <property type="term" value="P:negative regulation of MyD88-independent toll-like receptor signaling pathway"/>
    <property type="evidence" value="ECO:0007669"/>
    <property type="project" value="InterPro"/>
</dbReference>
<protein>
    <recommendedName>
        <fullName evidence="8">SAM domain-containing protein</fullName>
    </recommendedName>
</protein>
<dbReference type="PROSITE" id="PS50105">
    <property type="entry name" value="SAM_DOMAIN"/>
    <property type="match status" value="1"/>
</dbReference>
<name>A0AAV2Z588_9STRA</name>
<dbReference type="Gene3D" id="1.25.40.20">
    <property type="entry name" value="Ankyrin repeat-containing domain"/>
    <property type="match status" value="1"/>
</dbReference>
<feature type="compositionally biased region" description="Polar residues" evidence="7">
    <location>
        <begin position="562"/>
        <end position="574"/>
    </location>
</feature>
<feature type="coiled-coil region" evidence="6">
    <location>
        <begin position="1363"/>
        <end position="1452"/>
    </location>
</feature>
<dbReference type="Gene3D" id="1.20.5.190">
    <property type="match status" value="2"/>
</dbReference>
<sequence length="2316" mass="259433">RRRSHRDTPTAMQPQGQIFRDTVPVVDLSDAARSKRSWEWVCSALVNKDKGDCSLHIIDSVFIQKQQIWSWYYSTPSGVVRRKSQRKLTAVHLMDEFARLTAEYDQDQADVDRKFIAICRFTEQGKPEFFTSAELATFLKSLTTTANANINLWAFVRPRGDLDPTKFANLELEYSLTKSGRPQSKLFRMALGGQRIASMDAKLNSTVDNAMHRFVSYVEKSKKCRVVQCLAQFVIDEFGRLLLWRTDSCDTMANPAPTPVLNVVNSPARTAYEGPHAVNERLLARAKADATRAPNEKIVEAIMASPTPHQRRQHLSGVASLPTLPSLQESMRTPSRERDSGLASKRTLVELAEYLPSTSTLSRGRRRSVAASHLMSSQKKGCSGDYCDLVLTRSTNKQLDQSLQPAQLLRDRTRVPVRSNSVITAMAAANEFLKRTPPGGEDSYGQTNQQGRTSPQKQSEQTPEMLTHTIPFKLIAQTRAEKQLVDLFLRRYQKGEDGDYLAEDFYGDGEPLGENFPGYYYQEMQVCAHCFEVYTLIEGVRMKAREKVARSKRGRRSGIGSVINTGGATPSPSISRKRAWTMPSTTTVEERDERDEGAASTLSVQAQASLRAWAHAVTIADSLSKTDTAELYSFASPHPAICMVFSALGCLFTGRTMEWQEAKRLMSQEKLLLAVKNFTLDKFALASARPAADYARNPLFSPEHIAPISHCAGKFCEWILSVVQAFAWKHRRRLAGDGDVAQVLCFRKPELLPSDLLQSYVNETVGDDDDDPESSNTDEHNAELAPSEDMTRTQRQKKHQRDAARRAIQEQQMARLSAPAGLADSIALGDHENLFTCQDGVTKIPYTVTGQAVGATTKCNLVVFHDFFDTMDSTKVFFRAIVAKHVGSRVLLFNLPGQAGTTYPTDEASQKMTFNNVWNARKVHELLNYLQHTKKFITAGLPFHIVGFGNGANVATCYTILFGKAYEGYLRSLVLLNGFARVDSQMAAILHSTLNVFSCFPPTRPDLPVSLFCKFLFSEAYLAKIDPNLALSIYTAVTNAISLDGRLRVCQGALHHMDLVSQLCEIHVPLVLVQSVENALVAPTNVDPYLQGRSCILHAWSHQQNNAGELHAKSRKQLRQVLETKQSAFVSWLRAGHELRQESKKYLTDLFEVLVSCLEEPEPIDAAKANSGGDSTVTHDMGTGDDSATDERVIYVTRKAENQKPTVKSAFQLQLDQSDKAFQEALRTHEAQKAGEERQKWLSRQQPATTNTDDAGTGDPTSTASALPERSAVSPAATEQKKSRGSPSRTKGSGGTQGKKPRRSPEKAPAASPNTKTTTATSGTPQTSAPSSPAHAEGIPAKTDVSSLVAIDQEGRSILKSKEQSLTAEIDMMRQKMRAEERRLEQEAEELRRRQRAAAEERMRVLKNEQERRRKQWEDEDKERLAALEKTLQVEQDERNRAKKRLEQELAAKDLEIIAAPSPSPVVSLLSPPPVTSSALGTGEGNGPSSPSTLTLVPDSMADLKKQMLVTPELPSIFDEMEAEEKRKKRVGMLEIEAFEEIKTQMKRTYNEGVRDRESSLRAEMMRRNNVFATRIQKYIRRYLAIKRVTKLKKKRQQERVKRYAGGEVVRIVRGFLGRRRFRRYVLKRQEEIQRAKAATAIQKLSRGFICRLRFIQKLQASKALMVQRVYRGHRGRAQCRELREYQAQRRFMDRNASKIQSTWKMHVARDRYLTARFAVLAAVEIQRIYRGHLGRQEAHRKKQWKEAEPGPERLALGLKLIEGSKQAFERQQSEIDALHRAQESVERQVSTIHAELVDSEKELAILERELQEIDQLEMDLKELTHEAEMLHAGGIEGLLRNNNTVTRNAAPLGNGIPEGATPAVEYEVGAETLFETKEEIKKRQAEAYALEMAIQIKRSEREKKKKDLEAEFTSVFAEVQQKRAALGEMEEKLADMEATRMRKDREFARLQRNLMELLEEQKLELENLREKGIELEAATATSAAAAVATAMKAKEHEKRSQAMFESTEELMKFQFMSMSLSYFSSLNMLKSLRDINADTTAAAVTSTAETAAAAAAAAAAANVPAMKRLQVGGADLMTAASKLKKDELERKLKEEEDVKNANVQPLPQQVRDWNVDDVGRWLDMLSLSQYKKAFQEGAVDGEFLLELRPEDMSDVLGVSHKLHVRKIIVARNKLLPLSAQEQQQIDAVMHEEGANAARQQSTVPDLDTVFSQARNGRLKRLQESIDAGFDINAEDEKGNTLLLIACQNVNVKMVEYLVSKRANVNHKNVQGNTPLHFAMAYDTEGALGEYLIGHGADDSIENTFGLTPYDGLQPS</sequence>
<feature type="repeat" description="ANK" evidence="5">
    <location>
        <begin position="2238"/>
        <end position="2270"/>
    </location>
</feature>
<dbReference type="Gene3D" id="3.40.50.1820">
    <property type="entry name" value="alpha/beta hydrolase"/>
    <property type="match status" value="1"/>
</dbReference>
<gene>
    <name evidence="9" type="ORF">N0F65_001180</name>
</gene>
<feature type="region of interest" description="Disordered" evidence="7">
    <location>
        <begin position="431"/>
        <end position="463"/>
    </location>
</feature>
<feature type="compositionally biased region" description="Low complexity" evidence="7">
    <location>
        <begin position="1308"/>
        <end position="1336"/>
    </location>
</feature>
<keyword evidence="10" id="KW-1185">Reference proteome</keyword>
<dbReference type="InterPro" id="IPR002110">
    <property type="entry name" value="Ankyrin_rpt"/>
</dbReference>
<dbReference type="Pfam" id="PF00612">
    <property type="entry name" value="IQ"/>
    <property type="match status" value="3"/>
</dbReference>
<feature type="compositionally biased region" description="Low complexity" evidence="7">
    <location>
        <begin position="1468"/>
        <end position="1480"/>
    </location>
</feature>
<dbReference type="SUPFAM" id="SSF47769">
    <property type="entry name" value="SAM/Pointed domain"/>
    <property type="match status" value="1"/>
</dbReference>
<dbReference type="EMBL" id="DAKRPA010000059">
    <property type="protein sequence ID" value="DBA00709.1"/>
    <property type="molecule type" value="Genomic_DNA"/>
</dbReference>
<dbReference type="PROSITE" id="PS50297">
    <property type="entry name" value="ANK_REP_REGION"/>
    <property type="match status" value="2"/>
</dbReference>
<feature type="compositionally biased region" description="Polar residues" evidence="7">
    <location>
        <begin position="323"/>
        <end position="333"/>
    </location>
</feature>
<dbReference type="InterPro" id="IPR036770">
    <property type="entry name" value="Ankyrin_rpt-contain_sf"/>
</dbReference>
<dbReference type="SMART" id="SM00454">
    <property type="entry name" value="SAM"/>
    <property type="match status" value="1"/>
</dbReference>
<dbReference type="GO" id="GO:0005737">
    <property type="term" value="C:cytoplasm"/>
    <property type="evidence" value="ECO:0007669"/>
    <property type="project" value="UniProtKB-SubCell"/>
</dbReference>
<feature type="compositionally biased region" description="Basic and acidic residues" evidence="7">
    <location>
        <begin position="588"/>
        <end position="597"/>
    </location>
</feature>
<comment type="subcellular location">
    <subcellularLocation>
        <location evidence="1">Cytoplasm</location>
    </subcellularLocation>
</comment>
<dbReference type="InterPro" id="IPR013761">
    <property type="entry name" value="SAM/pointed_sf"/>
</dbReference>
<feature type="repeat" description="ANK" evidence="5">
    <location>
        <begin position="2271"/>
        <end position="2304"/>
    </location>
</feature>
<dbReference type="SMART" id="SM00248">
    <property type="entry name" value="ANK"/>
    <property type="match status" value="2"/>
</dbReference>
<evidence type="ECO:0000256" key="1">
    <source>
        <dbReference type="ARBA" id="ARBA00004496"/>
    </source>
</evidence>
<feature type="region of interest" description="Disordered" evidence="7">
    <location>
        <begin position="762"/>
        <end position="808"/>
    </location>
</feature>
<dbReference type="Pfam" id="PF12796">
    <property type="entry name" value="Ank_2"/>
    <property type="match status" value="1"/>
</dbReference>
<evidence type="ECO:0000256" key="6">
    <source>
        <dbReference type="SAM" id="Coils"/>
    </source>
</evidence>
<dbReference type="PANTHER" id="PTHR22998:SF1">
    <property type="entry name" value="NAD(+) HYDROLASE SARM1"/>
    <property type="match status" value="1"/>
</dbReference>
<keyword evidence="5" id="KW-0040">ANK repeat</keyword>
<evidence type="ECO:0000313" key="10">
    <source>
        <dbReference type="Proteomes" id="UP001146120"/>
    </source>
</evidence>
<feature type="coiled-coil region" evidence="6">
    <location>
        <begin position="1920"/>
        <end position="1979"/>
    </location>
</feature>
<dbReference type="GO" id="GO:0003953">
    <property type="term" value="F:NAD+ nucleosidase activity"/>
    <property type="evidence" value="ECO:0007669"/>
    <property type="project" value="InterPro"/>
</dbReference>
<feature type="coiled-coil region" evidence="6">
    <location>
        <begin position="1769"/>
        <end position="1834"/>
    </location>
</feature>
<evidence type="ECO:0000256" key="7">
    <source>
        <dbReference type="SAM" id="MobiDB-lite"/>
    </source>
</evidence>
<feature type="region of interest" description="Disordered" evidence="7">
    <location>
        <begin position="307"/>
        <end position="342"/>
    </location>
</feature>
<comment type="caution">
    <text evidence="9">The sequence shown here is derived from an EMBL/GenBank/DDBJ whole genome shotgun (WGS) entry which is preliminary data.</text>
</comment>